<evidence type="ECO:0000313" key="6">
    <source>
        <dbReference type="EMBL" id="QEN03767.1"/>
    </source>
</evidence>
<dbReference type="PANTHER" id="PTHR42760:SF133">
    <property type="entry name" value="3-OXOACYL-[ACYL-CARRIER-PROTEIN] REDUCTASE"/>
    <property type="match status" value="1"/>
</dbReference>
<dbReference type="NCBIfam" id="NF005559">
    <property type="entry name" value="PRK07231.1"/>
    <property type="match status" value="1"/>
</dbReference>
<dbReference type="InterPro" id="IPR011284">
    <property type="entry name" value="3oxo_ACP_reduc"/>
</dbReference>
<dbReference type="PANTHER" id="PTHR42760">
    <property type="entry name" value="SHORT-CHAIN DEHYDROGENASES/REDUCTASES FAMILY MEMBER"/>
    <property type="match status" value="1"/>
</dbReference>
<keyword evidence="5" id="KW-0443">Lipid metabolism</keyword>
<evidence type="ECO:0000313" key="7">
    <source>
        <dbReference type="Proteomes" id="UP000323824"/>
    </source>
</evidence>
<dbReference type="UniPathway" id="UPA00094"/>
<comment type="pathway">
    <text evidence="5">Lipid metabolism; fatty acid biosynthesis.</text>
</comment>
<dbReference type="AlphaFoldDB" id="A0A5C1Q8L1"/>
<dbReference type="Gene3D" id="3.40.50.720">
    <property type="entry name" value="NAD(P)-binding Rossmann-like Domain"/>
    <property type="match status" value="1"/>
</dbReference>
<dbReference type="PRINTS" id="PR00081">
    <property type="entry name" value="GDHRDH"/>
</dbReference>
<dbReference type="PRINTS" id="PR00080">
    <property type="entry name" value="SDRFAMILY"/>
</dbReference>
<reference evidence="6 7" key="2">
    <citation type="submission" date="2019-09" db="EMBL/GenBank/DDBJ databases">
        <title>Complete Genome Sequence and Methylome Analysis of free living Spirochaetas.</title>
        <authorList>
            <person name="Leshcheva N."/>
            <person name="Mikheeva N."/>
        </authorList>
    </citation>
    <scope>NUCLEOTIDE SEQUENCE [LARGE SCALE GENOMIC DNA]</scope>
    <source>
        <strain evidence="6 7">P</strain>
    </source>
</reference>
<dbReference type="RefSeq" id="WP_149567025.1">
    <property type="nucleotide sequence ID" value="NZ_CP035807.1"/>
</dbReference>
<keyword evidence="5" id="KW-0444">Lipid biosynthesis</keyword>
<keyword evidence="2 5" id="KW-0560">Oxidoreductase</keyword>
<dbReference type="Pfam" id="PF13561">
    <property type="entry name" value="adh_short_C2"/>
    <property type="match status" value="1"/>
</dbReference>
<dbReference type="CDD" id="cd05333">
    <property type="entry name" value="BKR_SDR_c"/>
    <property type="match status" value="1"/>
</dbReference>
<feature type="binding site" evidence="4">
    <location>
        <position position="92"/>
    </location>
    <ligand>
        <name>NADP(+)</name>
        <dbReference type="ChEBI" id="CHEBI:58349"/>
    </ligand>
</feature>
<gene>
    <name evidence="6" type="primary">fabG</name>
    <name evidence="6" type="ORF">EW093_03325</name>
</gene>
<dbReference type="InterPro" id="IPR020904">
    <property type="entry name" value="Sc_DH/Rdtase_CS"/>
</dbReference>
<evidence type="ECO:0000256" key="2">
    <source>
        <dbReference type="ARBA" id="ARBA00023002"/>
    </source>
</evidence>
<dbReference type="GO" id="GO:0006633">
    <property type="term" value="P:fatty acid biosynthetic process"/>
    <property type="evidence" value="ECO:0007669"/>
    <property type="project" value="UniProtKB-UniPathway"/>
</dbReference>
<comment type="catalytic activity">
    <reaction evidence="5">
        <text>a (3R)-hydroxyacyl-[ACP] + NADP(+) = a 3-oxoacyl-[ACP] + NADPH + H(+)</text>
        <dbReference type="Rhea" id="RHEA:17397"/>
        <dbReference type="Rhea" id="RHEA-COMP:9916"/>
        <dbReference type="Rhea" id="RHEA-COMP:9945"/>
        <dbReference type="ChEBI" id="CHEBI:15378"/>
        <dbReference type="ChEBI" id="CHEBI:57783"/>
        <dbReference type="ChEBI" id="CHEBI:58349"/>
        <dbReference type="ChEBI" id="CHEBI:78776"/>
        <dbReference type="ChEBI" id="CHEBI:78827"/>
        <dbReference type="EC" id="1.1.1.100"/>
    </reaction>
</comment>
<comment type="subunit">
    <text evidence="5">Homotetramer.</text>
</comment>
<dbReference type="EC" id="1.1.1.100" evidence="5"/>
<evidence type="ECO:0000256" key="5">
    <source>
        <dbReference type="RuleBase" id="RU366074"/>
    </source>
</evidence>
<keyword evidence="5" id="KW-0276">Fatty acid metabolism</keyword>
<keyword evidence="4 5" id="KW-0521">NADP</keyword>
<dbReference type="SUPFAM" id="SSF51735">
    <property type="entry name" value="NAD(P)-binding Rossmann-fold domains"/>
    <property type="match status" value="1"/>
</dbReference>
<dbReference type="Proteomes" id="UP000323824">
    <property type="component" value="Chromosome"/>
</dbReference>
<feature type="binding site" evidence="4">
    <location>
        <position position="190"/>
    </location>
    <ligand>
        <name>NADP(+)</name>
        <dbReference type="ChEBI" id="CHEBI:58349"/>
    </ligand>
</feature>
<dbReference type="InterPro" id="IPR036291">
    <property type="entry name" value="NAD(P)-bd_dom_sf"/>
</dbReference>
<dbReference type="GO" id="GO:0004316">
    <property type="term" value="F:3-oxoacyl-[acyl-carrier-protein] reductase (NADPH) activity"/>
    <property type="evidence" value="ECO:0007669"/>
    <property type="project" value="UniProtKB-UniRule"/>
</dbReference>
<comment type="similarity">
    <text evidence="1 5">Belongs to the short-chain dehydrogenases/reductases (SDR) family.</text>
</comment>
<dbReference type="OrthoDB" id="9803333at2"/>
<protein>
    <recommendedName>
        <fullName evidence="5">3-oxoacyl-[acyl-carrier-protein] reductase</fullName>
        <ecNumber evidence="5">1.1.1.100</ecNumber>
    </recommendedName>
</protein>
<evidence type="ECO:0000256" key="4">
    <source>
        <dbReference type="PIRSR" id="PIRSR611284-2"/>
    </source>
</evidence>
<dbReference type="FunFam" id="3.40.50.720:FF:000173">
    <property type="entry name" value="3-oxoacyl-[acyl-carrier protein] reductase"/>
    <property type="match status" value="1"/>
</dbReference>
<proteinExistence type="inferred from homology"/>
<dbReference type="InterPro" id="IPR002347">
    <property type="entry name" value="SDR_fam"/>
</dbReference>
<keyword evidence="5" id="KW-0275">Fatty acid biosynthesis</keyword>
<feature type="binding site" evidence="4">
    <location>
        <begin position="14"/>
        <end position="17"/>
    </location>
    <ligand>
        <name>NADP(+)</name>
        <dbReference type="ChEBI" id="CHEBI:58349"/>
    </ligand>
</feature>
<reference evidence="6 7" key="1">
    <citation type="submission" date="2019-02" db="EMBL/GenBank/DDBJ databases">
        <authorList>
            <person name="Fomenkov A."/>
            <person name="Dubinina G."/>
            <person name="Grabovich M."/>
            <person name="Vincze T."/>
            <person name="Roberts R.J."/>
        </authorList>
    </citation>
    <scope>NUCLEOTIDE SEQUENCE [LARGE SCALE GENOMIC DNA]</scope>
    <source>
        <strain evidence="6 7">P</strain>
    </source>
</reference>
<evidence type="ECO:0000256" key="1">
    <source>
        <dbReference type="ARBA" id="ARBA00006484"/>
    </source>
</evidence>
<accession>A0A5C1Q8L1</accession>
<keyword evidence="7" id="KW-1185">Reference proteome</keyword>
<name>A0A5C1Q8L1_9SPIO</name>
<feature type="active site" description="Proton acceptor" evidence="3">
    <location>
        <position position="157"/>
    </location>
</feature>
<dbReference type="EMBL" id="CP035807">
    <property type="protein sequence ID" value="QEN03767.1"/>
    <property type="molecule type" value="Genomic_DNA"/>
</dbReference>
<comment type="function">
    <text evidence="5">Catalyzes the NADPH-dependent reduction of beta-ketoacyl-ACP substrates to beta-hydroxyacyl-ACP products, the first reductive step in the elongation cycle of fatty acid biosynthesis.</text>
</comment>
<dbReference type="GO" id="GO:0051287">
    <property type="term" value="F:NAD binding"/>
    <property type="evidence" value="ECO:0007669"/>
    <property type="project" value="UniProtKB-UniRule"/>
</dbReference>
<sequence>MSGLLEGKKLLVTGGSRGIGKAIAVKALENGAIVYNLDLGIDPDMAEMETLAKANNTEIFGYTADVSNEEQVVEACKKILEHAGSIDILVNNAGITRDGLMMRMKTKDWDDVININLKSAFLMSREISRAMMKKRTGSIINMSSVVGVQGNAGQTNYCASKAGLLGLTKALAKEIGSRNVRVNAIAPGFITSPMTDKLSEEVQANYKSAIPLAAFGEADDIANAVLYLASDMSKYVTGQVLGVNGGLNM</sequence>
<dbReference type="KEGG" id="sper:EW093_03325"/>
<evidence type="ECO:0000256" key="3">
    <source>
        <dbReference type="PIRSR" id="PIRSR611284-1"/>
    </source>
</evidence>
<dbReference type="PROSITE" id="PS00061">
    <property type="entry name" value="ADH_SHORT"/>
    <property type="match status" value="1"/>
</dbReference>
<dbReference type="NCBIfam" id="NF009466">
    <property type="entry name" value="PRK12826.1-2"/>
    <property type="match status" value="1"/>
</dbReference>
<feature type="binding site" evidence="4">
    <location>
        <begin position="157"/>
        <end position="161"/>
    </location>
    <ligand>
        <name>NADP(+)</name>
        <dbReference type="ChEBI" id="CHEBI:58349"/>
    </ligand>
</feature>
<dbReference type="NCBIfam" id="TIGR01830">
    <property type="entry name" value="3oxo_ACP_reduc"/>
    <property type="match status" value="1"/>
</dbReference>
<organism evidence="6 7">
    <name type="scientific">Thiospirochaeta perfilievii</name>
    <dbReference type="NCBI Taxonomy" id="252967"/>
    <lineage>
        <taxon>Bacteria</taxon>
        <taxon>Pseudomonadati</taxon>
        <taxon>Spirochaetota</taxon>
        <taxon>Spirochaetia</taxon>
        <taxon>Spirochaetales</taxon>
        <taxon>Spirochaetaceae</taxon>
        <taxon>Thiospirochaeta</taxon>
    </lineage>
</organism>
<dbReference type="GO" id="GO:0048038">
    <property type="term" value="F:quinone binding"/>
    <property type="evidence" value="ECO:0007669"/>
    <property type="project" value="TreeGrafter"/>
</dbReference>